<keyword evidence="4" id="KW-0812">Transmembrane</keyword>
<evidence type="ECO:0000256" key="6">
    <source>
        <dbReference type="ARBA" id="ARBA00023065"/>
    </source>
</evidence>
<dbReference type="PRINTS" id="PR00254">
    <property type="entry name" value="NICOTINICR"/>
</dbReference>
<dbReference type="PRINTS" id="PR00252">
    <property type="entry name" value="NRIONCHANNEL"/>
</dbReference>
<keyword evidence="8" id="KW-0675">Receptor</keyword>
<evidence type="ECO:0000256" key="8">
    <source>
        <dbReference type="ARBA" id="ARBA00023170"/>
    </source>
</evidence>
<dbReference type="PROSITE" id="PS00236">
    <property type="entry name" value="NEUROTR_ION_CHANNEL"/>
    <property type="match status" value="1"/>
</dbReference>
<comment type="caution">
    <text evidence="15">The sequence shown here is derived from an EMBL/GenBank/DDBJ whole genome shotgun (WGS) entry which is preliminary data.</text>
</comment>
<keyword evidence="6 13" id="KW-0406">Ion transport</keyword>
<sequence length="186" mass="21824">DEKNQVLTTNVWLDQEWVDELLRWDKNDYNGLVTIRLPCEKIWLPDIVLYNNADDYTRGYMQSKAMVGHEGKVFWPPPTKFRSTCPVDVTYFPFDDQTCILKLGSWIYDGFQVDVTNRTADVDLTNYIPNGEWELLEARIIRNVIYYSCCPEPFPDVTITITIRQDSRTRQPELWSKLCGGKDRVE</sequence>
<evidence type="ECO:0000256" key="12">
    <source>
        <dbReference type="ARBA" id="ARBA00034104"/>
    </source>
</evidence>
<reference evidence="15" key="1">
    <citation type="submission" date="2023-10" db="EMBL/GenBank/DDBJ databases">
        <title>Genome assemblies of two species of porcelain crab, Petrolisthes cinctipes and Petrolisthes manimaculis (Anomura: Porcellanidae).</title>
        <authorList>
            <person name="Angst P."/>
        </authorList>
    </citation>
    <scope>NUCLEOTIDE SEQUENCE</scope>
    <source>
        <strain evidence="15">PB745_01</strain>
        <tissue evidence="15">Gill</tissue>
    </source>
</reference>
<keyword evidence="7" id="KW-0472">Membrane</keyword>
<evidence type="ECO:0000313" key="15">
    <source>
        <dbReference type="EMBL" id="KAK3851244.1"/>
    </source>
</evidence>
<dbReference type="InterPro" id="IPR006201">
    <property type="entry name" value="Neur_channel"/>
</dbReference>
<dbReference type="InterPro" id="IPR006202">
    <property type="entry name" value="Neur_chan_lig-bd"/>
</dbReference>
<keyword evidence="16" id="KW-1185">Reference proteome</keyword>
<dbReference type="Gene3D" id="2.70.170.10">
    <property type="entry name" value="Neurotransmitter-gated ion-channel ligand-binding domain"/>
    <property type="match status" value="1"/>
</dbReference>
<keyword evidence="3" id="KW-1003">Cell membrane</keyword>
<evidence type="ECO:0000256" key="4">
    <source>
        <dbReference type="ARBA" id="ARBA00022692"/>
    </source>
</evidence>
<dbReference type="Pfam" id="PF02931">
    <property type="entry name" value="Neur_chan_LBD"/>
    <property type="match status" value="1"/>
</dbReference>
<dbReference type="GO" id="GO:0045211">
    <property type="term" value="C:postsynaptic membrane"/>
    <property type="evidence" value="ECO:0007669"/>
    <property type="project" value="UniProtKB-SubCell"/>
</dbReference>
<organism evidence="15 16">
    <name type="scientific">Petrolisthes cinctipes</name>
    <name type="common">Flat porcelain crab</name>
    <dbReference type="NCBI Taxonomy" id="88211"/>
    <lineage>
        <taxon>Eukaryota</taxon>
        <taxon>Metazoa</taxon>
        <taxon>Ecdysozoa</taxon>
        <taxon>Arthropoda</taxon>
        <taxon>Crustacea</taxon>
        <taxon>Multicrustacea</taxon>
        <taxon>Malacostraca</taxon>
        <taxon>Eumalacostraca</taxon>
        <taxon>Eucarida</taxon>
        <taxon>Decapoda</taxon>
        <taxon>Pleocyemata</taxon>
        <taxon>Anomura</taxon>
        <taxon>Galatheoidea</taxon>
        <taxon>Porcellanidae</taxon>
        <taxon>Petrolisthes</taxon>
    </lineage>
</organism>
<dbReference type="AlphaFoldDB" id="A0AAE1BKP9"/>
<keyword evidence="10" id="KW-1071">Ligand-gated ion channel</keyword>
<evidence type="ECO:0000256" key="5">
    <source>
        <dbReference type="ARBA" id="ARBA00023018"/>
    </source>
</evidence>
<protein>
    <recommendedName>
        <fullName evidence="14">Neurotransmitter-gated ion-channel ligand-binding domain-containing protein</fullName>
    </recommendedName>
</protein>
<dbReference type="CDD" id="cd18997">
    <property type="entry name" value="LGIC_ECD_nAChR"/>
    <property type="match status" value="1"/>
</dbReference>
<dbReference type="Proteomes" id="UP001286313">
    <property type="component" value="Unassembled WGS sequence"/>
</dbReference>
<evidence type="ECO:0000256" key="13">
    <source>
        <dbReference type="RuleBase" id="RU000687"/>
    </source>
</evidence>
<comment type="similarity">
    <text evidence="1">Belongs to the ligand-gated ion channel (TC 1.A.9) family. Acetylcholine receptor (TC 1.A.9.1) subfamily.</text>
</comment>
<feature type="domain" description="Neurotransmitter-gated ion-channel ligand-binding" evidence="14">
    <location>
        <begin position="1"/>
        <end position="164"/>
    </location>
</feature>
<accession>A0AAE1BKP9</accession>
<dbReference type="InterPro" id="IPR018000">
    <property type="entry name" value="Neurotransmitter_ion_chnl_CS"/>
</dbReference>
<gene>
    <name evidence="15" type="ORF">Pcinc_042090</name>
</gene>
<dbReference type="InterPro" id="IPR002394">
    <property type="entry name" value="Nicotinic_acetylcholine_rcpt"/>
</dbReference>
<keyword evidence="2 13" id="KW-0813">Transport</keyword>
<evidence type="ECO:0000256" key="9">
    <source>
        <dbReference type="ARBA" id="ARBA00023257"/>
    </source>
</evidence>
<evidence type="ECO:0000256" key="3">
    <source>
        <dbReference type="ARBA" id="ARBA00022475"/>
    </source>
</evidence>
<dbReference type="SUPFAM" id="SSF63712">
    <property type="entry name" value="Nicotinic receptor ligand binding domain-like"/>
    <property type="match status" value="1"/>
</dbReference>
<name>A0AAE1BKP9_PETCI</name>
<dbReference type="PANTHER" id="PTHR18945">
    <property type="entry name" value="NEUROTRANSMITTER GATED ION CHANNEL"/>
    <property type="match status" value="1"/>
</dbReference>
<evidence type="ECO:0000256" key="10">
    <source>
        <dbReference type="ARBA" id="ARBA00023286"/>
    </source>
</evidence>
<dbReference type="FunFam" id="2.70.170.10:FF:000016">
    <property type="entry name" value="Nicotinic acetylcholine receptor subunit"/>
    <property type="match status" value="1"/>
</dbReference>
<evidence type="ECO:0000256" key="2">
    <source>
        <dbReference type="ARBA" id="ARBA00022448"/>
    </source>
</evidence>
<dbReference type="InterPro" id="IPR036734">
    <property type="entry name" value="Neur_chan_lig-bd_sf"/>
</dbReference>
<evidence type="ECO:0000256" key="7">
    <source>
        <dbReference type="ARBA" id="ARBA00023136"/>
    </source>
</evidence>
<dbReference type="GO" id="GO:0022848">
    <property type="term" value="F:acetylcholine-gated monoatomic cation-selective channel activity"/>
    <property type="evidence" value="ECO:0007669"/>
    <property type="project" value="InterPro"/>
</dbReference>
<comment type="subcellular location">
    <subcellularLocation>
        <location evidence="12">Postsynaptic cell membrane</location>
        <topology evidence="12">Multi-pass membrane protein</topology>
    </subcellularLocation>
</comment>
<keyword evidence="5" id="KW-0770">Synapse</keyword>
<proteinExistence type="inferred from homology"/>
<keyword evidence="9" id="KW-0628">Postsynaptic cell membrane</keyword>
<evidence type="ECO:0000313" key="16">
    <source>
        <dbReference type="Proteomes" id="UP001286313"/>
    </source>
</evidence>
<evidence type="ECO:0000259" key="14">
    <source>
        <dbReference type="Pfam" id="PF02931"/>
    </source>
</evidence>
<evidence type="ECO:0000256" key="11">
    <source>
        <dbReference type="ARBA" id="ARBA00023303"/>
    </source>
</evidence>
<feature type="non-terminal residue" evidence="15">
    <location>
        <position position="1"/>
    </location>
</feature>
<keyword evidence="11 13" id="KW-0407">Ion channel</keyword>
<dbReference type="EMBL" id="JAWQEG010007981">
    <property type="protein sequence ID" value="KAK3851244.1"/>
    <property type="molecule type" value="Genomic_DNA"/>
</dbReference>
<dbReference type="GO" id="GO:0004888">
    <property type="term" value="F:transmembrane signaling receptor activity"/>
    <property type="evidence" value="ECO:0007669"/>
    <property type="project" value="InterPro"/>
</dbReference>
<evidence type="ECO:0000256" key="1">
    <source>
        <dbReference type="ARBA" id="ARBA00009237"/>
    </source>
</evidence>